<evidence type="ECO:0000256" key="4">
    <source>
        <dbReference type="ARBA" id="ARBA00023136"/>
    </source>
</evidence>
<feature type="transmembrane region" description="Helical" evidence="5">
    <location>
        <begin position="72"/>
        <end position="94"/>
    </location>
</feature>
<evidence type="ECO:0000256" key="3">
    <source>
        <dbReference type="ARBA" id="ARBA00022989"/>
    </source>
</evidence>
<keyword evidence="2 5" id="KW-0812">Transmembrane</keyword>
<evidence type="ECO:0000313" key="6">
    <source>
        <dbReference type="EMBL" id="KAK2167851.1"/>
    </source>
</evidence>
<accession>A0AAD9KAL1</accession>
<name>A0AAD9KAL1_9ANNE</name>
<dbReference type="InterPro" id="IPR050579">
    <property type="entry name" value="PMP-22/EMP/MP20-like"/>
</dbReference>
<sequence>MVITTTTTSVSVHTISFRGIAGSIFVALTLAILLYVIGFATTAWSINGAYREGLWENCRCGKIGDAQDWFHAVQAMITIGLIGLILAFLLVCIYMCVHSLSKNKTLIALVIVCFLSVVFMVIGFIIYGSKRDGLHWSFAVTVISSILCLVAGILSVVQMRQSGVRM</sequence>
<comment type="subcellular location">
    <subcellularLocation>
        <location evidence="1">Membrane</location>
        <topology evidence="1">Multi-pass membrane protein</topology>
    </subcellularLocation>
</comment>
<feature type="transmembrane region" description="Helical" evidence="5">
    <location>
        <begin position="20"/>
        <end position="46"/>
    </location>
</feature>
<keyword evidence="4 5" id="KW-0472">Membrane</keyword>
<evidence type="ECO:0000256" key="1">
    <source>
        <dbReference type="ARBA" id="ARBA00004141"/>
    </source>
</evidence>
<keyword evidence="7" id="KW-1185">Reference proteome</keyword>
<protein>
    <submittedName>
        <fullName evidence="6">Uncharacterized protein</fullName>
    </submittedName>
</protein>
<evidence type="ECO:0000256" key="5">
    <source>
        <dbReference type="SAM" id="Phobius"/>
    </source>
</evidence>
<reference evidence="6" key="1">
    <citation type="journal article" date="2023" name="Mol. Biol. Evol.">
        <title>Third-Generation Sequencing Reveals the Adaptive Role of the Epigenome in Three Deep-Sea Polychaetes.</title>
        <authorList>
            <person name="Perez M."/>
            <person name="Aroh O."/>
            <person name="Sun Y."/>
            <person name="Lan Y."/>
            <person name="Juniper S.K."/>
            <person name="Young C.R."/>
            <person name="Angers B."/>
            <person name="Qian P.Y."/>
        </authorList>
    </citation>
    <scope>NUCLEOTIDE SEQUENCE</scope>
    <source>
        <strain evidence="6">P08H-3</strain>
    </source>
</reference>
<evidence type="ECO:0000313" key="7">
    <source>
        <dbReference type="Proteomes" id="UP001208570"/>
    </source>
</evidence>
<proteinExistence type="predicted"/>
<dbReference type="EMBL" id="JAODUP010000023">
    <property type="protein sequence ID" value="KAK2167851.1"/>
    <property type="molecule type" value="Genomic_DNA"/>
</dbReference>
<keyword evidence="3 5" id="KW-1133">Transmembrane helix</keyword>
<evidence type="ECO:0000256" key="2">
    <source>
        <dbReference type="ARBA" id="ARBA00022692"/>
    </source>
</evidence>
<organism evidence="6 7">
    <name type="scientific">Paralvinella palmiformis</name>
    <dbReference type="NCBI Taxonomy" id="53620"/>
    <lineage>
        <taxon>Eukaryota</taxon>
        <taxon>Metazoa</taxon>
        <taxon>Spiralia</taxon>
        <taxon>Lophotrochozoa</taxon>
        <taxon>Annelida</taxon>
        <taxon>Polychaeta</taxon>
        <taxon>Sedentaria</taxon>
        <taxon>Canalipalpata</taxon>
        <taxon>Terebellida</taxon>
        <taxon>Terebelliformia</taxon>
        <taxon>Alvinellidae</taxon>
        <taxon>Paralvinella</taxon>
    </lineage>
</organism>
<dbReference type="PANTHER" id="PTHR10671">
    <property type="entry name" value="EPITHELIAL MEMBRANE PROTEIN-RELATED"/>
    <property type="match status" value="1"/>
</dbReference>
<comment type="caution">
    <text evidence="6">The sequence shown here is derived from an EMBL/GenBank/DDBJ whole genome shotgun (WGS) entry which is preliminary data.</text>
</comment>
<feature type="transmembrane region" description="Helical" evidence="5">
    <location>
        <begin position="106"/>
        <end position="128"/>
    </location>
</feature>
<dbReference type="PANTHER" id="PTHR10671:SF108">
    <property type="entry name" value="CLAUDIN FAMILY PROTEIN-RELATED"/>
    <property type="match status" value="1"/>
</dbReference>
<dbReference type="Proteomes" id="UP001208570">
    <property type="component" value="Unassembled WGS sequence"/>
</dbReference>
<dbReference type="AlphaFoldDB" id="A0AAD9KAL1"/>
<dbReference type="GO" id="GO:0005886">
    <property type="term" value="C:plasma membrane"/>
    <property type="evidence" value="ECO:0007669"/>
    <property type="project" value="TreeGrafter"/>
</dbReference>
<gene>
    <name evidence="6" type="ORF">LSH36_23g07027</name>
</gene>
<dbReference type="Gene3D" id="1.20.140.150">
    <property type="match status" value="1"/>
</dbReference>
<feature type="transmembrane region" description="Helical" evidence="5">
    <location>
        <begin position="134"/>
        <end position="157"/>
    </location>
</feature>